<reference evidence="2 3" key="1">
    <citation type="submission" date="2018-01" db="EMBL/GenBank/DDBJ databases">
        <title>Whole genome sequencing of Histamine producing bacteria.</title>
        <authorList>
            <person name="Butler K."/>
        </authorList>
    </citation>
    <scope>NUCLEOTIDE SEQUENCE [LARGE SCALE GENOMIC DNA]</scope>
    <source>
        <strain evidence="2 3">DSM 24669</strain>
    </source>
</reference>
<proteinExistence type="predicted"/>
<evidence type="ECO:0000259" key="1">
    <source>
        <dbReference type="Pfam" id="PF06094"/>
    </source>
</evidence>
<dbReference type="Gene3D" id="3.10.490.10">
    <property type="entry name" value="Gamma-glutamyl cyclotransferase-like"/>
    <property type="match status" value="1"/>
</dbReference>
<accession>A0A0J8XWU1</accession>
<dbReference type="SUPFAM" id="SSF110857">
    <property type="entry name" value="Gamma-glutamyl cyclotransferase-like"/>
    <property type="match status" value="1"/>
</dbReference>
<name>A0A0J8XWU1_9GAMM</name>
<dbReference type="InterPro" id="IPR013024">
    <property type="entry name" value="GGCT-like"/>
</dbReference>
<dbReference type="Pfam" id="PF06094">
    <property type="entry name" value="GGACT"/>
    <property type="match status" value="1"/>
</dbReference>
<comment type="caution">
    <text evidence="2">The sequence shown here is derived from an EMBL/GenBank/DDBJ whole genome shotgun (WGS) entry which is preliminary data.</text>
</comment>
<evidence type="ECO:0000313" key="3">
    <source>
        <dbReference type="Proteomes" id="UP000240481"/>
    </source>
</evidence>
<sequence>MYIFGYGSLINDHSRSRTGQTGRAIPAMVNGLQRHWSKVDGSYKISPLIVVPEAGQCNGVIVEVDRSALAEFDKREHGYHRMRIDSQDVALQNSDQPLSGDVWVYVKDEPLAPCAIQPIMQTYVDTVLAGCLSISDAFAEYFVSSTQGWHHAFENDRHQPKYGNMAGIVDSHLPIIDQLIRSVRQ</sequence>
<dbReference type="STRING" id="680026.AB733_15035"/>
<protein>
    <submittedName>
        <fullName evidence="2">Gamma-glutamylcyclotransferase</fullName>
    </submittedName>
</protein>
<gene>
    <name evidence="2" type="ORF">C9I94_06010</name>
</gene>
<dbReference type="Proteomes" id="UP000240481">
    <property type="component" value="Unassembled WGS sequence"/>
</dbReference>
<dbReference type="InterPro" id="IPR036568">
    <property type="entry name" value="GGCT-like_sf"/>
</dbReference>
<keyword evidence="3" id="KW-1185">Reference proteome</keyword>
<dbReference type="GO" id="GO:0016740">
    <property type="term" value="F:transferase activity"/>
    <property type="evidence" value="ECO:0007669"/>
    <property type="project" value="UniProtKB-KW"/>
</dbReference>
<dbReference type="EMBL" id="PYLZ01000002">
    <property type="protein sequence ID" value="PSW26098.1"/>
    <property type="molecule type" value="Genomic_DNA"/>
</dbReference>
<feature type="domain" description="Gamma-glutamylcyclotransferase AIG2-like" evidence="1">
    <location>
        <begin position="3"/>
        <end position="109"/>
    </location>
</feature>
<dbReference type="RefSeq" id="WP_048899504.1">
    <property type="nucleotide sequence ID" value="NZ_AP024852.1"/>
</dbReference>
<keyword evidence="2" id="KW-0808">Transferase</keyword>
<dbReference type="OrthoDB" id="5567366at2"/>
<dbReference type="InterPro" id="IPR009288">
    <property type="entry name" value="AIG2-like_dom"/>
</dbReference>
<evidence type="ECO:0000313" key="2">
    <source>
        <dbReference type="EMBL" id="PSW26098.1"/>
    </source>
</evidence>
<dbReference type="AlphaFoldDB" id="A0A0J8XWU1"/>
<dbReference type="CDD" id="cd06661">
    <property type="entry name" value="GGCT_like"/>
    <property type="match status" value="1"/>
</dbReference>
<organism evidence="2 3">
    <name type="scientific">Photobacterium swingsii</name>
    <dbReference type="NCBI Taxonomy" id="680026"/>
    <lineage>
        <taxon>Bacteria</taxon>
        <taxon>Pseudomonadati</taxon>
        <taxon>Pseudomonadota</taxon>
        <taxon>Gammaproteobacteria</taxon>
        <taxon>Vibrionales</taxon>
        <taxon>Vibrionaceae</taxon>
        <taxon>Photobacterium</taxon>
    </lineage>
</organism>